<dbReference type="Gene3D" id="3.10.580.10">
    <property type="entry name" value="CBS-domain"/>
    <property type="match status" value="1"/>
</dbReference>
<dbReference type="Proteomes" id="UP000282060">
    <property type="component" value="Unassembled WGS sequence"/>
</dbReference>
<evidence type="ECO:0000259" key="2">
    <source>
        <dbReference type="PROSITE" id="PS51371"/>
    </source>
</evidence>
<dbReference type="Gene3D" id="3.90.550.10">
    <property type="entry name" value="Spore Coat Polysaccharide Biosynthesis Protein SpsA, Chain A"/>
    <property type="match status" value="1"/>
</dbReference>
<gene>
    <name evidence="3" type="ORF">EKG39_09130</name>
</gene>
<dbReference type="InterPro" id="IPR029044">
    <property type="entry name" value="Nucleotide-diphossugar_trans"/>
</dbReference>
<accession>A0A3S0IVQ3</accession>
<dbReference type="Pfam" id="PF00571">
    <property type="entry name" value="CBS"/>
    <property type="match status" value="1"/>
</dbReference>
<dbReference type="PANTHER" id="PTHR22572">
    <property type="entry name" value="SUGAR-1-PHOSPHATE GUANYL TRANSFERASE"/>
    <property type="match status" value="1"/>
</dbReference>
<dbReference type="EMBL" id="RXNV01000003">
    <property type="protein sequence ID" value="RTR32534.1"/>
    <property type="molecule type" value="Genomic_DNA"/>
</dbReference>
<sequence>MITLQRTNTSDYREIIEALNQGGQGYVAIVDDKHKLIGLVTDGDVRRCLLDNTLSVTHLINMTPATCLVTESYEYVIQQLNEKHLKQMLLVDSNGCLAEVVSLDANVFANHKNKVVIMAGGLGSRLGELTKVTPKPMLHIAGKPIISHIIERFRNYGFRDFIISTNYKKEVIEDFLKNGREFGVNIEYVNENTRMGTAGALSLMREKLDLPFFVTNADVISMIDYPDLLRSHINSVCHATMCVRNYDCTIPFGVIQSDNNDIITDIVEKPTHSYSINAGIYVLNPELLAEIPDNTFYDMPNLFLDIAKKGIMAQKYQLNDYWIDIGNPDDYLLANKEAVEFL</sequence>
<reference evidence="3 4" key="1">
    <citation type="submission" date="2018-12" db="EMBL/GenBank/DDBJ databases">
        <authorList>
            <person name="Yu L."/>
        </authorList>
    </citation>
    <scope>NUCLEOTIDE SEQUENCE [LARGE SCALE GENOMIC DNA]</scope>
    <source>
        <strain evidence="3 4">HAW-EB5</strain>
    </source>
</reference>
<evidence type="ECO:0000256" key="1">
    <source>
        <dbReference type="PROSITE-ProRule" id="PRU00703"/>
    </source>
</evidence>
<name>A0A3S0IVQ3_9GAMM</name>
<dbReference type="SUPFAM" id="SSF54631">
    <property type="entry name" value="CBS-domain pair"/>
    <property type="match status" value="1"/>
</dbReference>
<organism evidence="3 4">
    <name type="scientific">Shewanella atlantica</name>
    <dbReference type="NCBI Taxonomy" id="271099"/>
    <lineage>
        <taxon>Bacteria</taxon>
        <taxon>Pseudomonadati</taxon>
        <taxon>Pseudomonadota</taxon>
        <taxon>Gammaproteobacteria</taxon>
        <taxon>Alteromonadales</taxon>
        <taxon>Shewanellaceae</taxon>
        <taxon>Shewanella</taxon>
    </lineage>
</organism>
<dbReference type="InterPro" id="IPR046342">
    <property type="entry name" value="CBS_dom_sf"/>
</dbReference>
<feature type="domain" description="CBS" evidence="2">
    <location>
        <begin position="1"/>
        <end position="56"/>
    </location>
</feature>
<dbReference type="InterPro" id="IPR005835">
    <property type="entry name" value="NTP_transferase_dom"/>
</dbReference>
<evidence type="ECO:0000313" key="4">
    <source>
        <dbReference type="Proteomes" id="UP000282060"/>
    </source>
</evidence>
<dbReference type="InterPro" id="IPR050486">
    <property type="entry name" value="Mannose-1P_guanyltransferase"/>
</dbReference>
<evidence type="ECO:0000313" key="3">
    <source>
        <dbReference type="EMBL" id="RTR32534.1"/>
    </source>
</evidence>
<dbReference type="RefSeq" id="WP_126505425.1">
    <property type="nucleotide sequence ID" value="NZ_RXNV01000003.1"/>
</dbReference>
<dbReference type="OrthoDB" id="9788272at2"/>
<protein>
    <submittedName>
        <fullName evidence="3">CBS domain-containing protein</fullName>
    </submittedName>
</protein>
<comment type="caution">
    <text evidence="3">The sequence shown here is derived from an EMBL/GenBank/DDBJ whole genome shotgun (WGS) entry which is preliminary data.</text>
</comment>
<dbReference type="SUPFAM" id="SSF53448">
    <property type="entry name" value="Nucleotide-diphospho-sugar transferases"/>
    <property type="match status" value="1"/>
</dbReference>
<dbReference type="PROSITE" id="PS51371">
    <property type="entry name" value="CBS"/>
    <property type="match status" value="1"/>
</dbReference>
<keyword evidence="4" id="KW-1185">Reference proteome</keyword>
<proteinExistence type="predicted"/>
<dbReference type="AlphaFoldDB" id="A0A3S0IVQ3"/>
<dbReference type="InterPro" id="IPR000644">
    <property type="entry name" value="CBS_dom"/>
</dbReference>
<dbReference type="Pfam" id="PF00483">
    <property type="entry name" value="NTP_transferase"/>
    <property type="match status" value="1"/>
</dbReference>
<dbReference type="CDD" id="cd06426">
    <property type="entry name" value="NTP_transferase_like_2"/>
    <property type="match status" value="1"/>
</dbReference>
<keyword evidence="1" id="KW-0129">CBS domain</keyword>